<accession>A0ABT7LBK2</accession>
<sequence length="138" mass="15926">MVKHFITVQSFFHQIDCFCPDGDHSEVIKINKGDVIKIINERKYINGVGWYFLIEHNSQNSFFAALSDLDYYHSQGLLLSIIDIELTLNYLNFQVDHALDNDDELEFIDVSNKIIESDKLKKKLVASLKSNKPKTMSV</sequence>
<dbReference type="Proteomes" id="UP001235343">
    <property type="component" value="Unassembled WGS sequence"/>
</dbReference>
<reference evidence="1 2" key="1">
    <citation type="submission" date="2023-06" db="EMBL/GenBank/DDBJ databases">
        <title>Aquibacillus rhizosphaerae LR5S19.</title>
        <authorList>
            <person name="Sun J.-Q."/>
        </authorList>
    </citation>
    <scope>NUCLEOTIDE SEQUENCE [LARGE SCALE GENOMIC DNA]</scope>
    <source>
        <strain evidence="1 2">LR5S19</strain>
    </source>
</reference>
<protein>
    <recommendedName>
        <fullName evidence="3">IDEAL domain-containing protein</fullName>
    </recommendedName>
</protein>
<evidence type="ECO:0000313" key="1">
    <source>
        <dbReference type="EMBL" id="MDL4843254.1"/>
    </source>
</evidence>
<proteinExistence type="predicted"/>
<organism evidence="1 2">
    <name type="scientific">Aquibacillus rhizosphaerae</name>
    <dbReference type="NCBI Taxonomy" id="3051431"/>
    <lineage>
        <taxon>Bacteria</taxon>
        <taxon>Bacillati</taxon>
        <taxon>Bacillota</taxon>
        <taxon>Bacilli</taxon>
        <taxon>Bacillales</taxon>
        <taxon>Bacillaceae</taxon>
        <taxon>Aquibacillus</taxon>
    </lineage>
</organism>
<dbReference type="EMBL" id="JASTZU010000063">
    <property type="protein sequence ID" value="MDL4843254.1"/>
    <property type="molecule type" value="Genomic_DNA"/>
</dbReference>
<evidence type="ECO:0008006" key="3">
    <source>
        <dbReference type="Google" id="ProtNLM"/>
    </source>
</evidence>
<comment type="caution">
    <text evidence="1">The sequence shown here is derived from an EMBL/GenBank/DDBJ whole genome shotgun (WGS) entry which is preliminary data.</text>
</comment>
<dbReference type="RefSeq" id="WP_285934549.1">
    <property type="nucleotide sequence ID" value="NZ_JASTZU010000063.1"/>
</dbReference>
<evidence type="ECO:0000313" key="2">
    <source>
        <dbReference type="Proteomes" id="UP001235343"/>
    </source>
</evidence>
<name>A0ABT7LBK2_9BACI</name>
<gene>
    <name evidence="1" type="ORF">QQS35_22735</name>
</gene>
<keyword evidence="2" id="KW-1185">Reference proteome</keyword>